<dbReference type="CDD" id="cd04301">
    <property type="entry name" value="NAT_SF"/>
    <property type="match status" value="1"/>
</dbReference>
<evidence type="ECO:0000259" key="1">
    <source>
        <dbReference type="PROSITE" id="PS51186"/>
    </source>
</evidence>
<dbReference type="EMBL" id="PGUY01000001">
    <property type="protein sequence ID" value="PLT31903.1"/>
    <property type="molecule type" value="Genomic_DNA"/>
</dbReference>
<dbReference type="PANTHER" id="PTHR43792:SF9">
    <property type="entry name" value="RIBOSOMAL-PROTEIN-ALANINE ACETYLTRANSFERASE"/>
    <property type="match status" value="1"/>
</dbReference>
<accession>A0A2N5MC41</accession>
<dbReference type="RefSeq" id="WP_101639684.1">
    <property type="nucleotide sequence ID" value="NZ_PGUY01000001.1"/>
</dbReference>
<dbReference type="Proteomes" id="UP000234748">
    <property type="component" value="Unassembled WGS sequence"/>
</dbReference>
<comment type="caution">
    <text evidence="2">The sequence shown here is derived from an EMBL/GenBank/DDBJ whole genome shotgun (WGS) entry which is preliminary data.</text>
</comment>
<dbReference type="OrthoDB" id="9811523at2"/>
<dbReference type="InterPro" id="IPR016181">
    <property type="entry name" value="Acyl_CoA_acyltransferase"/>
</dbReference>
<keyword evidence="2" id="KW-0808">Transferase</keyword>
<gene>
    <name evidence="2" type="ORF">CUU66_00285</name>
</gene>
<dbReference type="InterPro" id="IPR000182">
    <property type="entry name" value="GNAT_dom"/>
</dbReference>
<proteinExistence type="predicted"/>
<dbReference type="AlphaFoldDB" id="A0A2N5MC41"/>
<protein>
    <submittedName>
        <fullName evidence="2">GNAT family N-acetyltransferase</fullName>
    </submittedName>
</protein>
<keyword evidence="3" id="KW-1185">Reference proteome</keyword>
<dbReference type="SUPFAM" id="SSF55729">
    <property type="entry name" value="Acyl-CoA N-acyltransferases (Nat)"/>
    <property type="match status" value="1"/>
</dbReference>
<dbReference type="PROSITE" id="PS51186">
    <property type="entry name" value="GNAT"/>
    <property type="match status" value="1"/>
</dbReference>
<sequence length="192" mass="22133">MNFPELNTQRLILKEITEEDAQRLYEIFSSQEVTRYYGMDPFTTIEQAANLIHSFQKTFTEKRAVRWGIILKENGTLIGTIGLNNLQVGNKRTEIGYELHPDYWRKGYVSEALQEVLRHIFEDIGIHRAGAVTFPENKASSDLLKKLSFKEEGLLRGYIFQGGSSHDACVFSLLKPEWEAQKRKKGEYSRLG</sequence>
<dbReference type="Pfam" id="PF13302">
    <property type="entry name" value="Acetyltransf_3"/>
    <property type="match status" value="1"/>
</dbReference>
<dbReference type="GO" id="GO:0008999">
    <property type="term" value="F:protein-N-terminal-alanine acetyltransferase activity"/>
    <property type="evidence" value="ECO:0007669"/>
    <property type="project" value="TreeGrafter"/>
</dbReference>
<evidence type="ECO:0000313" key="3">
    <source>
        <dbReference type="Proteomes" id="UP000234748"/>
    </source>
</evidence>
<feature type="domain" description="N-acetyltransferase" evidence="1">
    <location>
        <begin position="11"/>
        <end position="176"/>
    </location>
</feature>
<reference evidence="2 3" key="1">
    <citation type="submission" date="2017-11" db="EMBL/GenBank/DDBJ databases">
        <title>Comparitive Functional Genomics of Dry Heat Resistant strains isolated from the Viking Spacecraft.</title>
        <authorList>
            <person name="Seuylemezian A."/>
            <person name="Cooper K."/>
            <person name="Vaishampayan P."/>
        </authorList>
    </citation>
    <scope>NUCLEOTIDE SEQUENCE [LARGE SCALE GENOMIC DNA]</scope>
    <source>
        <strain evidence="2 3">V1-29</strain>
    </source>
</reference>
<evidence type="ECO:0000313" key="2">
    <source>
        <dbReference type="EMBL" id="PLT31903.1"/>
    </source>
</evidence>
<name>A0A2N5MC41_9BACI</name>
<organism evidence="2 3">
    <name type="scientific">Peribacillus deserti</name>
    <dbReference type="NCBI Taxonomy" id="673318"/>
    <lineage>
        <taxon>Bacteria</taxon>
        <taxon>Bacillati</taxon>
        <taxon>Bacillota</taxon>
        <taxon>Bacilli</taxon>
        <taxon>Bacillales</taxon>
        <taxon>Bacillaceae</taxon>
        <taxon>Peribacillus</taxon>
    </lineage>
</organism>
<dbReference type="Gene3D" id="3.40.630.30">
    <property type="match status" value="1"/>
</dbReference>
<dbReference type="PANTHER" id="PTHR43792">
    <property type="entry name" value="GNAT FAMILY, PUTATIVE (AFU_ORTHOLOGUE AFUA_3G00765)-RELATED-RELATED"/>
    <property type="match status" value="1"/>
</dbReference>
<dbReference type="InterPro" id="IPR051531">
    <property type="entry name" value="N-acetyltransferase"/>
</dbReference>
<dbReference type="GO" id="GO:0005737">
    <property type="term" value="C:cytoplasm"/>
    <property type="evidence" value="ECO:0007669"/>
    <property type="project" value="TreeGrafter"/>
</dbReference>